<keyword evidence="4" id="KW-0804">Transcription</keyword>
<dbReference type="Proteomes" id="UP000186513">
    <property type="component" value="Unassembled WGS sequence"/>
</dbReference>
<dbReference type="GO" id="GO:0003677">
    <property type="term" value="F:DNA binding"/>
    <property type="evidence" value="ECO:0007669"/>
    <property type="project" value="UniProtKB-KW"/>
</dbReference>
<dbReference type="PANTHER" id="PTHR30537:SF5">
    <property type="entry name" value="HTH-TYPE TRANSCRIPTIONAL ACTIVATOR TTDR-RELATED"/>
    <property type="match status" value="1"/>
</dbReference>
<evidence type="ECO:0000313" key="6">
    <source>
        <dbReference type="EMBL" id="SFZ73924.1"/>
    </source>
</evidence>
<accession>A0A1K2HAT6</accession>
<evidence type="ECO:0000256" key="3">
    <source>
        <dbReference type="ARBA" id="ARBA00023125"/>
    </source>
</evidence>
<evidence type="ECO:0000256" key="1">
    <source>
        <dbReference type="ARBA" id="ARBA00009437"/>
    </source>
</evidence>
<evidence type="ECO:0000256" key="2">
    <source>
        <dbReference type="ARBA" id="ARBA00023015"/>
    </source>
</evidence>
<gene>
    <name evidence="6" type="ORF">SAMN02745887_01037</name>
</gene>
<dbReference type="STRING" id="1121279.SAMN02745887_01037"/>
<evidence type="ECO:0000313" key="7">
    <source>
        <dbReference type="Proteomes" id="UP000186513"/>
    </source>
</evidence>
<dbReference type="Gene3D" id="1.10.10.10">
    <property type="entry name" value="Winged helix-like DNA-binding domain superfamily/Winged helix DNA-binding domain"/>
    <property type="match status" value="1"/>
</dbReference>
<evidence type="ECO:0000259" key="5">
    <source>
        <dbReference type="PROSITE" id="PS50931"/>
    </source>
</evidence>
<dbReference type="Gene3D" id="3.40.190.290">
    <property type="match status" value="1"/>
</dbReference>
<dbReference type="InterPro" id="IPR005119">
    <property type="entry name" value="LysR_subst-bd"/>
</dbReference>
<dbReference type="EMBL" id="FPKR01000003">
    <property type="protein sequence ID" value="SFZ73924.1"/>
    <property type="molecule type" value="Genomic_DNA"/>
</dbReference>
<dbReference type="OrthoDB" id="9026421at2"/>
<feature type="domain" description="HTH lysR-type" evidence="5">
    <location>
        <begin position="1"/>
        <end position="59"/>
    </location>
</feature>
<dbReference type="PANTHER" id="PTHR30537">
    <property type="entry name" value="HTH-TYPE TRANSCRIPTIONAL REGULATOR"/>
    <property type="match status" value="1"/>
</dbReference>
<dbReference type="FunFam" id="1.10.10.10:FF:000001">
    <property type="entry name" value="LysR family transcriptional regulator"/>
    <property type="match status" value="1"/>
</dbReference>
<dbReference type="SUPFAM" id="SSF53850">
    <property type="entry name" value="Periplasmic binding protein-like II"/>
    <property type="match status" value="1"/>
</dbReference>
<dbReference type="RefSeq" id="WP_072427560.1">
    <property type="nucleotide sequence ID" value="NZ_FPKR01000003.1"/>
</dbReference>
<name>A0A1K2HAT6_9NEIS</name>
<organism evidence="6 7">
    <name type="scientific">Chitinimonas taiwanensis DSM 18899</name>
    <dbReference type="NCBI Taxonomy" id="1121279"/>
    <lineage>
        <taxon>Bacteria</taxon>
        <taxon>Pseudomonadati</taxon>
        <taxon>Pseudomonadota</taxon>
        <taxon>Betaproteobacteria</taxon>
        <taxon>Neisseriales</taxon>
        <taxon>Chitinibacteraceae</taxon>
        <taxon>Chitinimonas</taxon>
    </lineage>
</organism>
<dbReference type="Pfam" id="PF03466">
    <property type="entry name" value="LysR_substrate"/>
    <property type="match status" value="1"/>
</dbReference>
<dbReference type="InterPro" id="IPR058163">
    <property type="entry name" value="LysR-type_TF_proteobact-type"/>
</dbReference>
<dbReference type="InterPro" id="IPR036390">
    <property type="entry name" value="WH_DNA-bd_sf"/>
</dbReference>
<dbReference type="PROSITE" id="PS50931">
    <property type="entry name" value="HTH_LYSR"/>
    <property type="match status" value="1"/>
</dbReference>
<dbReference type="Pfam" id="PF00126">
    <property type="entry name" value="HTH_1"/>
    <property type="match status" value="1"/>
</dbReference>
<sequence length="313" mass="34037">MDRFRAMQTFVRVAETGSFVKAADSLGLSKASVSLIVSELERELGVRLMQRTTRRLSLTEAGQTYLARCHDILEAVSDAEDQLSTRQREPSGVLRAYAPLGFAQHHLAPLLPAYRAAFPEVQVELVLGTRSVDLVEEGFDLALLFGQQGLASSMVARKLAFSEVILCASPAYLAHAGTPLQPSELAGHAILQSDGARNVSKLYRSEDEAVAVPWPVPILSCNAVEVLRACTLDGMGITLLPSYVVSESLRAGSLVQVLPGWRAARLDLYMVYPSRRFLSAKVRGAADFIIARFAEFAADSSTDPWLAYQPGAR</sequence>
<evidence type="ECO:0000256" key="4">
    <source>
        <dbReference type="ARBA" id="ARBA00023163"/>
    </source>
</evidence>
<protein>
    <submittedName>
        <fullName evidence="6">DNA-binding transcriptional regulator, LysR family</fullName>
    </submittedName>
</protein>
<keyword evidence="3 6" id="KW-0238">DNA-binding</keyword>
<dbReference type="CDD" id="cd08422">
    <property type="entry name" value="PBP2_CrgA_like"/>
    <property type="match status" value="1"/>
</dbReference>
<proteinExistence type="inferred from homology"/>
<dbReference type="GO" id="GO:0003700">
    <property type="term" value="F:DNA-binding transcription factor activity"/>
    <property type="evidence" value="ECO:0007669"/>
    <property type="project" value="InterPro"/>
</dbReference>
<keyword evidence="7" id="KW-1185">Reference proteome</keyword>
<dbReference type="SUPFAM" id="SSF46785">
    <property type="entry name" value="Winged helix' DNA-binding domain"/>
    <property type="match status" value="1"/>
</dbReference>
<dbReference type="InterPro" id="IPR000847">
    <property type="entry name" value="LysR_HTH_N"/>
</dbReference>
<keyword evidence="2" id="KW-0805">Transcription regulation</keyword>
<dbReference type="InterPro" id="IPR036388">
    <property type="entry name" value="WH-like_DNA-bd_sf"/>
</dbReference>
<reference evidence="6 7" key="1">
    <citation type="submission" date="2016-11" db="EMBL/GenBank/DDBJ databases">
        <authorList>
            <person name="Jaros S."/>
            <person name="Januszkiewicz K."/>
            <person name="Wedrychowicz H."/>
        </authorList>
    </citation>
    <scope>NUCLEOTIDE SEQUENCE [LARGE SCALE GENOMIC DNA]</scope>
    <source>
        <strain evidence="6 7">DSM 18899</strain>
    </source>
</reference>
<comment type="similarity">
    <text evidence="1">Belongs to the LysR transcriptional regulatory family.</text>
</comment>
<dbReference type="AlphaFoldDB" id="A0A1K2HAT6"/>